<proteinExistence type="predicted"/>
<sequence>MSIFDKNENERYAYFLTNFKEILSDWSVMVNDQFIKTSLDNSSTKLFGMNVDKEIIFFNINLEVNNTLQELGIIKESYSIDLINDLELDLNKKSVQKKDQKNYNVIYNQIDTFFVEDSELLKFCEYSLNVVNLSTETDGPTINALNNYKSIAFNSFPTKIYELLDWFGIDVVETISNSCKVKRFGVKENHFGSNRKLRRKPGFTSKRSFDNDNDDEEKINKESIFTEYFANNGDINAKLTVLNKLLPLLEEKRTDIKEFNPKLEYDIFSFLQHTKYRNSLTYQEDPDAEKRLDKVFKKAVLCLYLLDIG</sequence>
<dbReference type="EMBL" id="RAHC01000001">
    <property type="protein sequence ID" value="RUP78026.1"/>
    <property type="molecule type" value="Genomic_DNA"/>
</dbReference>
<evidence type="ECO:0000313" key="2">
    <source>
        <dbReference type="Proteomes" id="UP000274545"/>
    </source>
</evidence>
<gene>
    <name evidence="1" type="ORF">D6D54_00630</name>
</gene>
<dbReference type="RefSeq" id="WP_127092360.1">
    <property type="nucleotide sequence ID" value="NZ_RAHC01000001.1"/>
</dbReference>
<dbReference type="Proteomes" id="UP000274545">
    <property type="component" value="Unassembled WGS sequence"/>
</dbReference>
<accession>A0A3S0SF92</accession>
<reference evidence="1 2" key="1">
    <citation type="journal article" date="2019" name="Genome Biol. Evol.">
        <title>Toxin and genome evolution in a Drosophila defensive symbiosis.</title>
        <authorList>
            <person name="Ballinger M.J."/>
            <person name="Gawryluk R.M."/>
            <person name="Perlman S.J."/>
        </authorList>
    </citation>
    <scope>NUCLEOTIDE SEQUENCE [LARGE SCALE GENOMIC DNA]</scope>
    <source>
        <strain evidence="2">sNeo</strain>
    </source>
</reference>
<comment type="caution">
    <text evidence="1">The sequence shown here is derived from an EMBL/GenBank/DDBJ whole genome shotgun (WGS) entry which is preliminary data.</text>
</comment>
<evidence type="ECO:0000313" key="1">
    <source>
        <dbReference type="EMBL" id="RUP78026.1"/>
    </source>
</evidence>
<dbReference type="AlphaFoldDB" id="A0A3S0SF92"/>
<organism evidence="1 2">
    <name type="scientific">Spiroplasma poulsonii</name>
    <dbReference type="NCBI Taxonomy" id="2138"/>
    <lineage>
        <taxon>Bacteria</taxon>
        <taxon>Bacillati</taxon>
        <taxon>Mycoplasmatota</taxon>
        <taxon>Mollicutes</taxon>
        <taxon>Entomoplasmatales</taxon>
        <taxon>Spiroplasmataceae</taxon>
        <taxon>Spiroplasma</taxon>
    </lineage>
</organism>
<protein>
    <submittedName>
        <fullName evidence="1">Uncharacterized protein</fullName>
    </submittedName>
</protein>
<name>A0A3S0SF92_9MOLU</name>